<dbReference type="InterPro" id="IPR022409">
    <property type="entry name" value="PKD/Chitinase_dom"/>
</dbReference>
<dbReference type="PROSITE" id="PS50093">
    <property type="entry name" value="PKD"/>
    <property type="match status" value="2"/>
</dbReference>
<evidence type="ECO:0000259" key="7">
    <source>
        <dbReference type="PROSITE" id="PS50093"/>
    </source>
</evidence>
<dbReference type="InterPro" id="IPR013783">
    <property type="entry name" value="Ig-like_fold"/>
</dbReference>
<keyword evidence="9" id="KW-1185">Reference proteome</keyword>
<dbReference type="CDD" id="cd00146">
    <property type="entry name" value="PKD"/>
    <property type="match status" value="2"/>
</dbReference>
<gene>
    <name evidence="8" type="ORF">PHET_04553</name>
</gene>
<dbReference type="Pfam" id="PF00801">
    <property type="entry name" value="PKD"/>
    <property type="match status" value="3"/>
</dbReference>
<dbReference type="InterPro" id="IPR046338">
    <property type="entry name" value="GAIN_dom_sf"/>
</dbReference>
<evidence type="ECO:0000256" key="4">
    <source>
        <dbReference type="ARBA" id="ARBA00022989"/>
    </source>
</evidence>
<evidence type="ECO:0000256" key="2">
    <source>
        <dbReference type="ARBA" id="ARBA00022692"/>
    </source>
</evidence>
<evidence type="ECO:0000256" key="3">
    <source>
        <dbReference type="ARBA" id="ARBA00022737"/>
    </source>
</evidence>
<dbReference type="Gene3D" id="2.60.220.50">
    <property type="match status" value="1"/>
</dbReference>
<dbReference type="PANTHER" id="PTHR46730">
    <property type="entry name" value="POLYCYSTIN-1"/>
    <property type="match status" value="1"/>
</dbReference>
<keyword evidence="3" id="KW-0677">Repeat</keyword>
<keyword evidence="2 6" id="KW-0812">Transmembrane</keyword>
<dbReference type="InterPro" id="IPR000601">
    <property type="entry name" value="PKD_dom"/>
</dbReference>
<evidence type="ECO:0000256" key="5">
    <source>
        <dbReference type="ARBA" id="ARBA00023136"/>
    </source>
</evidence>
<protein>
    <recommendedName>
        <fullName evidence="7">PKD domain-containing protein</fullName>
    </recommendedName>
</protein>
<evidence type="ECO:0000313" key="9">
    <source>
        <dbReference type="Proteomes" id="UP000748531"/>
    </source>
</evidence>
<proteinExistence type="predicted"/>
<dbReference type="InterPro" id="IPR035986">
    <property type="entry name" value="PKD_dom_sf"/>
</dbReference>
<dbReference type="GO" id="GO:0006816">
    <property type="term" value="P:calcium ion transport"/>
    <property type="evidence" value="ECO:0007669"/>
    <property type="project" value="TreeGrafter"/>
</dbReference>
<keyword evidence="5 6" id="KW-0472">Membrane</keyword>
<comment type="caution">
    <text evidence="8">The sequence shown here is derived from an EMBL/GenBank/DDBJ whole genome shotgun (WGS) entry which is preliminary data.</text>
</comment>
<dbReference type="Gene3D" id="2.60.40.10">
    <property type="entry name" value="Immunoglobulins"/>
    <property type="match status" value="3"/>
</dbReference>
<dbReference type="Proteomes" id="UP000748531">
    <property type="component" value="Unassembled WGS sequence"/>
</dbReference>
<reference evidence="8" key="1">
    <citation type="submission" date="2019-05" db="EMBL/GenBank/DDBJ databases">
        <title>Annotation for the trematode Paragonimus heterotremus.</title>
        <authorList>
            <person name="Choi Y.-J."/>
        </authorList>
    </citation>
    <scope>NUCLEOTIDE SEQUENCE</scope>
    <source>
        <strain evidence="8">LC</strain>
    </source>
</reference>
<organism evidence="8 9">
    <name type="scientific">Paragonimus heterotremus</name>
    <dbReference type="NCBI Taxonomy" id="100268"/>
    <lineage>
        <taxon>Eukaryota</taxon>
        <taxon>Metazoa</taxon>
        <taxon>Spiralia</taxon>
        <taxon>Lophotrochozoa</taxon>
        <taxon>Platyhelminthes</taxon>
        <taxon>Trematoda</taxon>
        <taxon>Digenea</taxon>
        <taxon>Plagiorchiida</taxon>
        <taxon>Troglotremata</taxon>
        <taxon>Troglotrematidae</taxon>
        <taxon>Paragonimus</taxon>
    </lineage>
</organism>
<feature type="domain" description="PKD" evidence="7">
    <location>
        <begin position="461"/>
        <end position="518"/>
    </location>
</feature>
<evidence type="ECO:0000313" key="8">
    <source>
        <dbReference type="EMBL" id="KAF5402175.1"/>
    </source>
</evidence>
<dbReference type="GO" id="GO:0005886">
    <property type="term" value="C:plasma membrane"/>
    <property type="evidence" value="ECO:0007669"/>
    <property type="project" value="TreeGrafter"/>
</dbReference>
<dbReference type="SUPFAM" id="SSF49299">
    <property type="entry name" value="PKD domain"/>
    <property type="match status" value="4"/>
</dbReference>
<keyword evidence="4 6" id="KW-1133">Transmembrane helix</keyword>
<feature type="domain" description="PKD" evidence="7">
    <location>
        <begin position="395"/>
        <end position="449"/>
    </location>
</feature>
<dbReference type="PANTHER" id="PTHR46730:SF4">
    <property type="entry name" value="POLYCYSTIC KIDNEY DISEASE PROTEIN 1-LIKE 1"/>
    <property type="match status" value="1"/>
</dbReference>
<accession>A0A8J4WS33</accession>
<evidence type="ECO:0000256" key="6">
    <source>
        <dbReference type="SAM" id="Phobius"/>
    </source>
</evidence>
<dbReference type="GO" id="GO:0005261">
    <property type="term" value="F:monoatomic cation channel activity"/>
    <property type="evidence" value="ECO:0007669"/>
    <property type="project" value="TreeGrafter"/>
</dbReference>
<dbReference type="SMART" id="SM00089">
    <property type="entry name" value="PKD"/>
    <property type="match status" value="4"/>
</dbReference>
<feature type="transmembrane region" description="Helical" evidence="6">
    <location>
        <begin position="2161"/>
        <end position="2179"/>
    </location>
</feature>
<evidence type="ECO:0000256" key="1">
    <source>
        <dbReference type="ARBA" id="ARBA00004141"/>
    </source>
</evidence>
<dbReference type="OrthoDB" id="444119at2759"/>
<comment type="subcellular location">
    <subcellularLocation>
        <location evidence="1">Membrane</location>
        <topology evidence="1">Multi-pass membrane protein</topology>
    </subcellularLocation>
</comment>
<dbReference type="EMBL" id="LUCH01001979">
    <property type="protein sequence ID" value="KAF5402175.1"/>
    <property type="molecule type" value="Genomic_DNA"/>
</dbReference>
<sequence>MLVLKSLFIDSISDSRSSFNSLFPTGVGTAKFRLVAEPENAAELVVLRATFMVITTKSTQIFTADVAELNVALPNALGSGLLYYIYFGDVIGYKEQIATVDQPISVQYTKTASAWVNIEAKTATGNVMSSGGLTLQVIEKLVAGDVTFTCPQMAIQDVEIECTVQLTAGSHLLGSIQFGAGTLESFTVPESGWEMMHPSASRFTGSTTKCPDATLIIPGTSARYTGLLSEINLHAAISGSFKLLHLRVKCSSDKYNYDQNTCTKVDTNVDCLYATSNKVFSMDVQDCVDPALTGCEKQLRRLKLGAPSTVEPYDYEVVQVGSWTKRVHEMVLSGTISQIGDATIFLSLSTFENGLNEVFKNNTVSIVSPLSTDGLEKAELKTNMAATLRLTNVRGKPSNFYWNFGDGSPEEMTTVGEISHTYTKAGDYNLALTMSNMIGFIVIQKNVVVRDELLFNGIIVNRATVGLPTTLTLDMTDGPGITCTWTIQGTTVHVGPEKLYMHTYDKPGEFSVSVTCTNLVYTMKHTAVQEAYESINGLAIEANSVSIGSAQSLVFNFAHGSNLTVNLQVDGQVKTVQIDYVHRRIISETLSVAAPVEIPYVINVSNALGWQGLSETVRFDEPMEGLSVTFEPPRGTSIQLTIDFNDTNVYNEPVNKLQNWPQNYEKIHRYTKAGTYIVKLSASGGSKQDMVQLTVSVQGTLGTYELEPANSYTGRNDLFTLLINRVAGDIAVMAQVSIDWGDKLTPFSDRFVEGKKIGHVYTSTGDFTITVTLTMNTNVKTYTTRIGVREPIRNFGCSLLANPIKFGDTVSVAVSLRNGEQVTITAQFEVGQPSKILQQKTAEPVMLNYTYLTTGQHNISIEAANLVGKETCLLNVDVRKPIADMSFEFQALLENYEGETSILIRYAGKPVDFPAGLSYAIDWADSSPLEVGSLDKPFVEHKIEHVLTRLSYFQVSAKLDNQVSRYETTSKIGVFGRIGYIKLQITVAATGEAGYGEKHDRFAAGNPLKLMVLSDDRPDNVAETLFEILDVASGENTSLTWVESNYQLFTFTKQGQMRIFAEGRNPFSQAFTSMNIYIGSDLRGFRGELLNASVLSPQKPGLFRLFFEAISESSCICVQKDDQTGPIVFPAKDKHAKDCSSCPSFNPVYERPSNNVLDIQLNYPSPGNKQLEVTAENPAVRIMQNFTVTVSQLKCDPPHIRFIEDSIKSPSSPLTVESNKPVIVGANITGDVCTPNEQNTIRWSVLELDVDTLNPIRQVNVSDQPSTKSSELFLPANRLKPGFYVATIRVDMSVAPGAPMVSSQANAYIHSAYPPLMIQLYDGNPESVDVGLAQETICLNPQKYSYDPAVTDENQPQGIINWSWYCAKAGEQFTENVVVPKPQGHVFGGSRTGCFGDGPGRIDVQSGQLCFWSGNFEPKTLYKIKVIGFKPPSRMGSAITTLNCDTQAALLVQLKCTLPEQCKPNNPESTTRAAWAISSTEDLYLTSSIESVWNGTILAYTWELKYIYAKGDGSFLSSGQMEIYTEGFSTPTLKVKKEFFTADHTAIGIKVCAAVITNGNTGVACLRVVFFEPPVTGKLKTSPRTVVGVSHDPVLCAQIPASGNGLSYCVQASDQHGSTEELCFGTVKAVSKLVGVISTMVPNTADSIVMTSAAVNAVLKNREDMDRQSQSILAEVLGGYAVSLPTILARHDISKRQEVIAQVIDNALHLAEVSVSQINDSVPKDIERNPKFLDYNVDLESPGLTDSEDNIWEELSLQNSAADQSKVASSASNVLTNLLQTHSGLLQAALILDNTPTVTTTNLAVLGLHKLDLAQNVSVTMPANKDGSSATVPDLCSTVQKLGMDCNLPLTVQSLTSDFNMFAFVDSAPLSIPVPPEWGTVTLLIYNDTNQMSLENTDKPFEILLRRDSKFVSPTFSVLDESTNDVKLPASRIAADNSEVYQALLVSEISLPDSNSGVTFQLKPGNLSACPQYLVVGRMLEPPVISRVGGKFDFWGTIPTDTGQCDQMQVDPDELNYPYTFFVNNKQLTKAKLTAIKALGDRKLSPEALQKVYMGFRELNDQERNKYNPDNPPPFPYPFRDQINNTAISRMFVSSCVSTNTERPTSWSSAGCDVGPNTTIKQTQCFCYHLSTFAAGYLQLPNKLNFDYIFANMDFEKNPTLYGTEIAIFLLFLPLFIWARRKDVKDMEKVGG</sequence>
<name>A0A8J4WS33_9TREM</name>